<dbReference type="STRING" id="64702.SAMN05443377_11825"/>
<protein>
    <submittedName>
        <fullName evidence="8">Dihydroorotate dehydrogenase (Fumarate)</fullName>
    </submittedName>
</protein>
<organism evidence="8 9">
    <name type="scientific">Propionibacterium cyclohexanicum</name>
    <dbReference type="NCBI Taxonomy" id="64702"/>
    <lineage>
        <taxon>Bacteria</taxon>
        <taxon>Bacillati</taxon>
        <taxon>Actinomycetota</taxon>
        <taxon>Actinomycetes</taxon>
        <taxon>Propionibacteriales</taxon>
        <taxon>Propionibacteriaceae</taxon>
        <taxon>Propionibacterium</taxon>
    </lineage>
</organism>
<evidence type="ECO:0000256" key="6">
    <source>
        <dbReference type="ARBA" id="ARBA00023002"/>
    </source>
</evidence>
<dbReference type="Pfam" id="PF01180">
    <property type="entry name" value="DHO_dh"/>
    <property type="match status" value="1"/>
</dbReference>
<comment type="cofactor">
    <cofactor evidence="1">
        <name>FMN</name>
        <dbReference type="ChEBI" id="CHEBI:58210"/>
    </cofactor>
</comment>
<keyword evidence="4" id="KW-0288">FMN</keyword>
<keyword evidence="9" id="KW-1185">Reference proteome</keyword>
<keyword evidence="3" id="KW-0285">Flavoprotein</keyword>
<keyword evidence="5" id="KW-0665">Pyrimidine biosynthesis</keyword>
<dbReference type="GO" id="GO:0006207">
    <property type="term" value="P:'de novo' pyrimidine nucleobase biosynthetic process"/>
    <property type="evidence" value="ECO:0007669"/>
    <property type="project" value="TreeGrafter"/>
</dbReference>
<dbReference type="NCBIfam" id="NF005741">
    <property type="entry name" value="PRK07565.1"/>
    <property type="match status" value="1"/>
</dbReference>
<evidence type="ECO:0000313" key="8">
    <source>
        <dbReference type="EMBL" id="SER91559.1"/>
    </source>
</evidence>
<evidence type="ECO:0000313" key="9">
    <source>
        <dbReference type="Proteomes" id="UP000198815"/>
    </source>
</evidence>
<dbReference type="AlphaFoldDB" id="A0A1H9T477"/>
<evidence type="ECO:0000256" key="2">
    <source>
        <dbReference type="ARBA" id="ARBA00004725"/>
    </source>
</evidence>
<keyword evidence="6" id="KW-0560">Oxidoreductase</keyword>
<sequence>MPIIDNEALMAAAASAAAKSVAGNNATDLLMAPNQVNAQVDTSVGVDLTTSYLGLTLRTPLVASAGPLSQSVESVKRLEDAGVGAVVMYSLFEEQVRYDQEQRVRVVEAHANSFAEALSYFPTEPSTANSETSQYLDLLEKCAKSLEIPLIASLNGTRLGNWTETARSLQDAGASAIELNTYLLPGDFTLSGAQIEQRHLDLLAAVKSVVSIPVSIKLSPYFSNFGAFATRLDLAGADGLVLFNRFLQPDIDINRQEVVSGFELSNPEEGRLPRTWIAALNGRVSASLAASGGVEGYRDVVKGILAGADVVMTTSALVRHGASYAAELIKGLRSYLNREQLTLTAARGMLAVPKTASVTDYERSGYVSALEKAKRRYGV</sequence>
<dbReference type="InterPro" id="IPR013785">
    <property type="entry name" value="Aldolase_TIM"/>
</dbReference>
<evidence type="ECO:0000256" key="4">
    <source>
        <dbReference type="ARBA" id="ARBA00022643"/>
    </source>
</evidence>
<dbReference type="GO" id="GO:0004152">
    <property type="term" value="F:dihydroorotate dehydrogenase activity"/>
    <property type="evidence" value="ECO:0007669"/>
    <property type="project" value="TreeGrafter"/>
</dbReference>
<evidence type="ECO:0000256" key="3">
    <source>
        <dbReference type="ARBA" id="ARBA00022630"/>
    </source>
</evidence>
<proteinExistence type="predicted"/>
<name>A0A1H9T477_9ACTN</name>
<comment type="pathway">
    <text evidence="2">Pyrimidine metabolism; UMP biosynthesis via de novo pathway.</text>
</comment>
<dbReference type="SUPFAM" id="SSF51395">
    <property type="entry name" value="FMN-linked oxidoreductases"/>
    <property type="match status" value="1"/>
</dbReference>
<dbReference type="InterPro" id="IPR005720">
    <property type="entry name" value="Dihydroorotate_DH_cat"/>
</dbReference>
<evidence type="ECO:0000256" key="1">
    <source>
        <dbReference type="ARBA" id="ARBA00001917"/>
    </source>
</evidence>
<dbReference type="Gene3D" id="3.20.20.70">
    <property type="entry name" value="Aldolase class I"/>
    <property type="match status" value="1"/>
</dbReference>
<dbReference type="InterPro" id="IPR050074">
    <property type="entry name" value="DHO_dehydrogenase"/>
</dbReference>
<reference evidence="8 9" key="1">
    <citation type="submission" date="2016-10" db="EMBL/GenBank/DDBJ databases">
        <authorList>
            <person name="de Groot N.N."/>
        </authorList>
    </citation>
    <scope>NUCLEOTIDE SEQUENCE [LARGE SCALE GENOMIC DNA]</scope>
    <source>
        <strain evidence="8 9">DSM 16859</strain>
    </source>
</reference>
<evidence type="ECO:0000259" key="7">
    <source>
        <dbReference type="Pfam" id="PF01180"/>
    </source>
</evidence>
<dbReference type="Proteomes" id="UP000198815">
    <property type="component" value="Unassembled WGS sequence"/>
</dbReference>
<dbReference type="GO" id="GO:0005737">
    <property type="term" value="C:cytoplasm"/>
    <property type="evidence" value="ECO:0007669"/>
    <property type="project" value="InterPro"/>
</dbReference>
<dbReference type="PANTHER" id="PTHR48109">
    <property type="entry name" value="DIHYDROOROTATE DEHYDROGENASE (QUINONE), MITOCHONDRIAL-RELATED"/>
    <property type="match status" value="1"/>
</dbReference>
<accession>A0A1H9T477</accession>
<feature type="domain" description="Dihydroorotate dehydrogenase catalytic" evidence="7">
    <location>
        <begin position="48"/>
        <end position="336"/>
    </location>
</feature>
<gene>
    <name evidence="8" type="ORF">SAMN05443377_11825</name>
</gene>
<dbReference type="PANTHER" id="PTHR48109:SF3">
    <property type="entry name" value="SLL0744 PROTEIN"/>
    <property type="match status" value="1"/>
</dbReference>
<evidence type="ECO:0000256" key="5">
    <source>
        <dbReference type="ARBA" id="ARBA00022975"/>
    </source>
</evidence>
<dbReference type="OrthoDB" id="9794954at2"/>
<dbReference type="EMBL" id="FOGZ01000018">
    <property type="protein sequence ID" value="SER91559.1"/>
    <property type="molecule type" value="Genomic_DNA"/>
</dbReference>
<dbReference type="GO" id="GO:0006221">
    <property type="term" value="P:pyrimidine nucleotide biosynthetic process"/>
    <property type="evidence" value="ECO:0007669"/>
    <property type="project" value="UniProtKB-KW"/>
</dbReference>